<reference evidence="3" key="1">
    <citation type="journal article" date="2021" name="PeerJ">
        <title>Extensive microbial diversity within the chicken gut microbiome revealed by metagenomics and culture.</title>
        <authorList>
            <person name="Gilroy R."/>
            <person name="Ravi A."/>
            <person name="Getino M."/>
            <person name="Pursley I."/>
            <person name="Horton D.L."/>
            <person name="Alikhan N.F."/>
            <person name="Baker D."/>
            <person name="Gharbi K."/>
            <person name="Hall N."/>
            <person name="Watson M."/>
            <person name="Adriaenssens E.M."/>
            <person name="Foster-Nyarko E."/>
            <person name="Jarju S."/>
            <person name="Secka A."/>
            <person name="Antonio M."/>
            <person name="Oren A."/>
            <person name="Chaudhuri R.R."/>
            <person name="La Ragione R."/>
            <person name="Hildebrand F."/>
            <person name="Pallen M.J."/>
        </authorList>
    </citation>
    <scope>NUCLEOTIDE SEQUENCE</scope>
    <source>
        <strain evidence="3">ChiGjej5B5-22894</strain>
    </source>
</reference>
<dbReference type="PANTHER" id="PTHR44196:SF1">
    <property type="entry name" value="DEHYDROGENASE_REDUCTASE SDR FAMILY MEMBER 7B"/>
    <property type="match status" value="1"/>
</dbReference>
<comment type="caution">
    <text evidence="3">The sequence shown here is derived from an EMBL/GenBank/DDBJ whole genome shotgun (WGS) entry which is preliminary data.</text>
</comment>
<dbReference type="PRINTS" id="PR00081">
    <property type="entry name" value="GDHRDH"/>
</dbReference>
<dbReference type="Gene3D" id="3.40.50.720">
    <property type="entry name" value="NAD(P)-binding Rossmann-like Domain"/>
    <property type="match status" value="1"/>
</dbReference>
<dbReference type="GO" id="GO:0016491">
    <property type="term" value="F:oxidoreductase activity"/>
    <property type="evidence" value="ECO:0007669"/>
    <property type="project" value="UniProtKB-KW"/>
</dbReference>
<reference evidence="3" key="2">
    <citation type="submission" date="2021-09" db="EMBL/GenBank/DDBJ databases">
        <authorList>
            <person name="Gilroy R."/>
        </authorList>
    </citation>
    <scope>NUCLEOTIDE SEQUENCE</scope>
    <source>
        <strain evidence="3">ChiGjej5B5-22894</strain>
    </source>
</reference>
<dbReference type="InterPro" id="IPR020904">
    <property type="entry name" value="Sc_DH/Rdtase_CS"/>
</dbReference>
<evidence type="ECO:0000313" key="4">
    <source>
        <dbReference type="Proteomes" id="UP000742460"/>
    </source>
</evidence>
<organism evidence="3 4">
    <name type="scientific">Brachybacterium massiliense</name>
    <dbReference type="NCBI Taxonomy" id="1755098"/>
    <lineage>
        <taxon>Bacteria</taxon>
        <taxon>Bacillati</taxon>
        <taxon>Actinomycetota</taxon>
        <taxon>Actinomycetes</taxon>
        <taxon>Micrococcales</taxon>
        <taxon>Dermabacteraceae</taxon>
        <taxon>Brachybacterium</taxon>
    </lineage>
</organism>
<dbReference type="InterPro" id="IPR036291">
    <property type="entry name" value="NAD(P)-bd_dom_sf"/>
</dbReference>
<dbReference type="InterPro" id="IPR002347">
    <property type="entry name" value="SDR_fam"/>
</dbReference>
<evidence type="ECO:0000256" key="1">
    <source>
        <dbReference type="ARBA" id="ARBA00006484"/>
    </source>
</evidence>
<dbReference type="GO" id="GO:0016020">
    <property type="term" value="C:membrane"/>
    <property type="evidence" value="ECO:0007669"/>
    <property type="project" value="TreeGrafter"/>
</dbReference>
<dbReference type="PANTHER" id="PTHR44196">
    <property type="entry name" value="DEHYDROGENASE/REDUCTASE SDR FAMILY MEMBER 7B"/>
    <property type="match status" value="1"/>
</dbReference>
<dbReference type="Proteomes" id="UP000742460">
    <property type="component" value="Unassembled WGS sequence"/>
</dbReference>
<dbReference type="Pfam" id="PF00106">
    <property type="entry name" value="adh_short"/>
    <property type="match status" value="1"/>
</dbReference>
<dbReference type="EMBL" id="DYUE01000318">
    <property type="protein sequence ID" value="HJG92717.1"/>
    <property type="molecule type" value="Genomic_DNA"/>
</dbReference>
<dbReference type="CDD" id="cd05233">
    <property type="entry name" value="SDR_c"/>
    <property type="match status" value="1"/>
</dbReference>
<protein>
    <submittedName>
        <fullName evidence="3">SDR family NAD(P)-dependent oxidoreductase</fullName>
    </submittedName>
</protein>
<dbReference type="PROSITE" id="PS00061">
    <property type="entry name" value="ADH_SHORT"/>
    <property type="match status" value="1"/>
</dbReference>
<accession>A0A921MZ16</accession>
<dbReference type="SUPFAM" id="SSF51735">
    <property type="entry name" value="NAD(P)-binding Rossmann-fold domains"/>
    <property type="match status" value="1"/>
</dbReference>
<keyword evidence="2" id="KW-0560">Oxidoreductase</keyword>
<gene>
    <name evidence="3" type="ORF">K8V81_13445</name>
</gene>
<evidence type="ECO:0000313" key="3">
    <source>
        <dbReference type="EMBL" id="HJG92717.1"/>
    </source>
</evidence>
<name>A0A921MZ16_9MICO</name>
<dbReference type="AlphaFoldDB" id="A0A921MZ16"/>
<proteinExistence type="inferred from homology"/>
<sequence length="262" mass="26934">MILVTGASGGVGREVCLRLAARGEHLLLSARDRLRLTVLAEQVRAAGGSAEVLPCDLRDQGAVQELTREVLTVHGTPQAVLSLAGHSIRRDLAESFGRPHDLVRLAGANMLGPATLLLGMLEAMCAGGDGRIVAVTSASARIPAPGWAAYGASKAGLDAWLRAVRPQAARQGVRIAIVELPLVATAMAVPTYGSAPRGALSPAQAAQRVLHALDAPRTLVSPVWARAGATLAQAAPALSAAAAGRAGQLVRRMAACRGEERA</sequence>
<evidence type="ECO:0000256" key="2">
    <source>
        <dbReference type="ARBA" id="ARBA00023002"/>
    </source>
</evidence>
<comment type="similarity">
    <text evidence="1">Belongs to the short-chain dehydrogenases/reductases (SDR) family.</text>
</comment>